<evidence type="ECO:0000256" key="3">
    <source>
        <dbReference type="SAM" id="Phobius"/>
    </source>
</evidence>
<comment type="caution">
    <text evidence="6">The sequence shown here is derived from an EMBL/GenBank/DDBJ whole genome shotgun (WGS) entry which is preliminary data.</text>
</comment>
<feature type="domain" description="Penicillin-binding protein dimerisation" evidence="5">
    <location>
        <begin position="64"/>
        <end position="216"/>
    </location>
</feature>
<evidence type="ECO:0000313" key="7">
    <source>
        <dbReference type="Proteomes" id="UP000178944"/>
    </source>
</evidence>
<keyword evidence="3" id="KW-0812">Transmembrane</keyword>
<dbReference type="InterPro" id="IPR012338">
    <property type="entry name" value="Beta-lactam/transpept-like"/>
</dbReference>
<dbReference type="SUPFAM" id="SSF56601">
    <property type="entry name" value="beta-lactamase/transpeptidase-like"/>
    <property type="match status" value="1"/>
</dbReference>
<accession>A0A1G1YS14</accession>
<name>A0A1G1YS14_9BACT</name>
<feature type="domain" description="Penicillin-binding protein transpeptidase" evidence="4">
    <location>
        <begin position="260"/>
        <end position="566"/>
    </location>
</feature>
<evidence type="ECO:0000256" key="2">
    <source>
        <dbReference type="ARBA" id="ARBA00023136"/>
    </source>
</evidence>
<dbReference type="InterPro" id="IPR005311">
    <property type="entry name" value="PBP_dimer"/>
</dbReference>
<dbReference type="Pfam" id="PF00905">
    <property type="entry name" value="Transpeptidase"/>
    <property type="match status" value="1"/>
</dbReference>
<dbReference type="InterPro" id="IPR001460">
    <property type="entry name" value="PCN-bd_Tpept"/>
</dbReference>
<keyword evidence="2 3" id="KW-0472">Membrane</keyword>
<dbReference type="PANTHER" id="PTHR30627:SF1">
    <property type="entry name" value="PEPTIDOGLYCAN D,D-TRANSPEPTIDASE FTSI"/>
    <property type="match status" value="1"/>
</dbReference>
<dbReference type="Proteomes" id="UP000178944">
    <property type="component" value="Unassembled WGS sequence"/>
</dbReference>
<dbReference type="Gene3D" id="3.90.1310.10">
    <property type="entry name" value="Penicillin-binding protein 2a (Domain 2)"/>
    <property type="match status" value="1"/>
</dbReference>
<dbReference type="SUPFAM" id="SSF56519">
    <property type="entry name" value="Penicillin binding protein dimerisation domain"/>
    <property type="match status" value="1"/>
</dbReference>
<dbReference type="GO" id="GO:0005886">
    <property type="term" value="C:plasma membrane"/>
    <property type="evidence" value="ECO:0007669"/>
    <property type="project" value="TreeGrafter"/>
</dbReference>
<evidence type="ECO:0008006" key="8">
    <source>
        <dbReference type="Google" id="ProtNLM"/>
    </source>
</evidence>
<dbReference type="GO" id="GO:0008658">
    <property type="term" value="F:penicillin binding"/>
    <property type="evidence" value="ECO:0007669"/>
    <property type="project" value="InterPro"/>
</dbReference>
<gene>
    <name evidence="6" type="ORF">A2951_03020</name>
</gene>
<dbReference type="GO" id="GO:0071555">
    <property type="term" value="P:cell wall organization"/>
    <property type="evidence" value="ECO:0007669"/>
    <property type="project" value="TreeGrafter"/>
</dbReference>
<dbReference type="AlphaFoldDB" id="A0A1G1YS14"/>
<dbReference type="InterPro" id="IPR050515">
    <property type="entry name" value="Beta-lactam/transpept"/>
</dbReference>
<dbReference type="Pfam" id="PF03717">
    <property type="entry name" value="PBP_dimer"/>
    <property type="match status" value="1"/>
</dbReference>
<keyword evidence="3" id="KW-1133">Transmembrane helix</keyword>
<evidence type="ECO:0000259" key="5">
    <source>
        <dbReference type="Pfam" id="PF03717"/>
    </source>
</evidence>
<sequence length="580" mass="63938">MAVLTKRFGEQEAAREQRITAVTAVFFLIGIIILIRLFSLEVLSNPFYSLMASERQEVYKNLFPNRGSIYVREGNELKALVTNRDYYLVYTEPTKITDPGAVVDALTPILGLKEDEWKALLPKLARTDDPYEPIKHKVSPRQVEELEAKELEGIGFMPESYRYYPEKNIGGHLFGFVGFQADERVGQYGLEGYFNQALTGKTGQLKSVKDALGALVTIGPRSITPAEDGVDLVLTLDRKVQFTACEKLKSYFDRYQAERGSVIIMEPKTGAIIAMCGLPDFNPDEYNKVENIEAFNNPAIFYDYEPGSVFKAITYAAGLDTEKIEPTTTYLDTGEVKIGGFTIKNFDGKARGQQTMIQALDESLNTGAMFVAKQVGNATFRQYVQAFGFGEATGISLAGEVPGNISSLDRRGDIYTYTASFGQGITATPLQLAAAFSAIANNGQLMKPYVVAEVRKKNGEVRTAQPEVVRQAIAPKTATILTGMLTSVVETSYDKKGRVEGYYFAGKTGTAQVASSRGGYSGKTIHTFIGFGPTRDPKFTILVRLDNPVSGPRFASDSMGPLFRQLAEYLVAYYHLPPDY</sequence>
<dbReference type="PANTHER" id="PTHR30627">
    <property type="entry name" value="PEPTIDOGLYCAN D,D-TRANSPEPTIDASE"/>
    <property type="match status" value="1"/>
</dbReference>
<comment type="subcellular location">
    <subcellularLocation>
        <location evidence="1">Membrane</location>
    </subcellularLocation>
</comment>
<evidence type="ECO:0000256" key="1">
    <source>
        <dbReference type="ARBA" id="ARBA00004370"/>
    </source>
</evidence>
<feature type="transmembrane region" description="Helical" evidence="3">
    <location>
        <begin position="21"/>
        <end position="39"/>
    </location>
</feature>
<reference evidence="6 7" key="1">
    <citation type="journal article" date="2016" name="Nat. Commun.">
        <title>Thousands of microbial genomes shed light on interconnected biogeochemical processes in an aquifer system.</title>
        <authorList>
            <person name="Anantharaman K."/>
            <person name="Brown C.T."/>
            <person name="Hug L.A."/>
            <person name="Sharon I."/>
            <person name="Castelle C.J."/>
            <person name="Probst A.J."/>
            <person name="Thomas B.C."/>
            <person name="Singh A."/>
            <person name="Wilkins M.J."/>
            <person name="Karaoz U."/>
            <person name="Brodie E.L."/>
            <person name="Williams K.H."/>
            <person name="Hubbard S.S."/>
            <person name="Banfield J.F."/>
        </authorList>
    </citation>
    <scope>NUCLEOTIDE SEQUENCE [LARGE SCALE GENOMIC DNA]</scope>
</reference>
<proteinExistence type="predicted"/>
<evidence type="ECO:0000313" key="6">
    <source>
        <dbReference type="EMBL" id="OGY54616.1"/>
    </source>
</evidence>
<evidence type="ECO:0000259" key="4">
    <source>
        <dbReference type="Pfam" id="PF00905"/>
    </source>
</evidence>
<dbReference type="EMBL" id="MHIQ01000030">
    <property type="protein sequence ID" value="OGY54616.1"/>
    <property type="molecule type" value="Genomic_DNA"/>
</dbReference>
<dbReference type="Gene3D" id="3.40.710.10">
    <property type="entry name" value="DD-peptidase/beta-lactamase superfamily"/>
    <property type="match status" value="1"/>
</dbReference>
<organism evidence="6 7">
    <name type="scientific">Candidatus Buchananbacteria bacterium RIFCSPLOWO2_01_FULL_56_15</name>
    <dbReference type="NCBI Taxonomy" id="1797547"/>
    <lineage>
        <taxon>Bacteria</taxon>
        <taxon>Candidatus Buchananiibacteriota</taxon>
    </lineage>
</organism>
<dbReference type="InterPro" id="IPR036138">
    <property type="entry name" value="PBP_dimer_sf"/>
</dbReference>
<protein>
    <recommendedName>
        <fullName evidence="8">Penicillin-binding protein transpeptidase domain-containing protein</fullName>
    </recommendedName>
</protein>